<feature type="transmembrane region" description="Helical" evidence="6">
    <location>
        <begin position="232"/>
        <end position="249"/>
    </location>
</feature>
<dbReference type="OrthoDB" id="3227279at2"/>
<accession>A0A1G6QZE5</accession>
<dbReference type="PROSITE" id="PS50850">
    <property type="entry name" value="MFS"/>
    <property type="match status" value="1"/>
</dbReference>
<protein>
    <submittedName>
        <fullName evidence="8">Predicted arabinose efflux permease, MFS family</fullName>
    </submittedName>
</protein>
<keyword evidence="9" id="KW-1185">Reference proteome</keyword>
<feature type="transmembrane region" description="Helical" evidence="6">
    <location>
        <begin position="269"/>
        <end position="290"/>
    </location>
</feature>
<name>A0A1G6QZE5_9ACTN</name>
<keyword evidence="3 6" id="KW-0812">Transmembrane</keyword>
<sequence length="431" mass="43609">MSEDAPPGGPGRPATFREVFAVREFRPLFGTYTLSTIGDELARVALTVLVYQRTESPLLSALTFALSFLPWAVGGPLLATVADRFPRHRVLIASDVARGVLVAGMAVPGTPLPVLLVLLLLVSLLAPPFESARSALMADVLEGERYAVATSLTNVSLQVAQVVGFVLAGGLVTVLSPSVVLLADAATFVVSAVWLAATLERRPAPAGEATEPSSVWQDTADGLRLIGRNPRLLAIIALLWTGTMFANAAEGIAVPLTDSLGEGPAQLGVLLAANPLGVTIGGLVVARVLGTARSERLMPVLVALSLAPLLLAGLVAVAAGPSRGAYALVVALLFVAGLGASWSIPLNVSFVQAVPSAYRGRAFGVAVSGLYGVQGLGALGAGLAAEQVPPGAVVALAGGIGLLAVVPPLLGFARTRPAVAGDGPAGGPSVP</sequence>
<comment type="subcellular location">
    <subcellularLocation>
        <location evidence="1">Cell membrane</location>
        <topology evidence="1">Multi-pass membrane protein</topology>
    </subcellularLocation>
</comment>
<evidence type="ECO:0000256" key="1">
    <source>
        <dbReference type="ARBA" id="ARBA00004651"/>
    </source>
</evidence>
<evidence type="ECO:0000313" key="9">
    <source>
        <dbReference type="Proteomes" id="UP000199416"/>
    </source>
</evidence>
<keyword evidence="2" id="KW-1003">Cell membrane</keyword>
<proteinExistence type="predicted"/>
<evidence type="ECO:0000256" key="5">
    <source>
        <dbReference type="ARBA" id="ARBA00023136"/>
    </source>
</evidence>
<organism evidence="8 9">
    <name type="scientific">Geodermatophilus telluris</name>
    <dbReference type="NCBI Taxonomy" id="1190417"/>
    <lineage>
        <taxon>Bacteria</taxon>
        <taxon>Bacillati</taxon>
        <taxon>Actinomycetota</taxon>
        <taxon>Actinomycetes</taxon>
        <taxon>Geodermatophilales</taxon>
        <taxon>Geodermatophilaceae</taxon>
        <taxon>Geodermatophilus</taxon>
    </lineage>
</organism>
<feature type="transmembrane region" description="Helical" evidence="6">
    <location>
        <begin position="391"/>
        <end position="410"/>
    </location>
</feature>
<feature type="transmembrane region" description="Helical" evidence="6">
    <location>
        <begin position="58"/>
        <end position="79"/>
    </location>
</feature>
<dbReference type="AlphaFoldDB" id="A0A1G6QZE5"/>
<evidence type="ECO:0000256" key="3">
    <source>
        <dbReference type="ARBA" id="ARBA00022692"/>
    </source>
</evidence>
<feature type="domain" description="Major facilitator superfamily (MFS) profile" evidence="7">
    <location>
        <begin position="19"/>
        <end position="416"/>
    </location>
</feature>
<evidence type="ECO:0000256" key="6">
    <source>
        <dbReference type="SAM" id="Phobius"/>
    </source>
</evidence>
<dbReference type="Gene3D" id="1.20.1250.20">
    <property type="entry name" value="MFS general substrate transporter like domains"/>
    <property type="match status" value="1"/>
</dbReference>
<keyword evidence="5 6" id="KW-0472">Membrane</keyword>
<dbReference type="InterPro" id="IPR036259">
    <property type="entry name" value="MFS_trans_sf"/>
</dbReference>
<feature type="transmembrane region" description="Helical" evidence="6">
    <location>
        <begin position="362"/>
        <end position="385"/>
    </location>
</feature>
<dbReference type="STRING" id="1190417.SAMN05660690_3162"/>
<dbReference type="PANTHER" id="PTHR23513">
    <property type="entry name" value="INTEGRAL MEMBRANE EFFLUX PROTEIN-RELATED"/>
    <property type="match status" value="1"/>
</dbReference>
<gene>
    <name evidence="8" type="ORF">SAMN05660690_3162</name>
</gene>
<dbReference type="CDD" id="cd06173">
    <property type="entry name" value="MFS_MefA_like"/>
    <property type="match status" value="1"/>
</dbReference>
<dbReference type="EMBL" id="FMZF01000004">
    <property type="protein sequence ID" value="SDC97631.1"/>
    <property type="molecule type" value="Genomic_DNA"/>
</dbReference>
<evidence type="ECO:0000256" key="2">
    <source>
        <dbReference type="ARBA" id="ARBA00022475"/>
    </source>
</evidence>
<dbReference type="Pfam" id="PF07690">
    <property type="entry name" value="MFS_1"/>
    <property type="match status" value="1"/>
</dbReference>
<dbReference type="InterPro" id="IPR011701">
    <property type="entry name" value="MFS"/>
</dbReference>
<keyword evidence="4 6" id="KW-1133">Transmembrane helix</keyword>
<evidence type="ECO:0000256" key="4">
    <source>
        <dbReference type="ARBA" id="ARBA00022989"/>
    </source>
</evidence>
<dbReference type="GO" id="GO:0005886">
    <property type="term" value="C:plasma membrane"/>
    <property type="evidence" value="ECO:0007669"/>
    <property type="project" value="UniProtKB-SubCell"/>
</dbReference>
<feature type="transmembrane region" description="Helical" evidence="6">
    <location>
        <begin position="297"/>
        <end position="319"/>
    </location>
</feature>
<feature type="transmembrane region" description="Helical" evidence="6">
    <location>
        <begin position="100"/>
        <end position="126"/>
    </location>
</feature>
<dbReference type="InterPro" id="IPR020846">
    <property type="entry name" value="MFS_dom"/>
</dbReference>
<dbReference type="GO" id="GO:0022857">
    <property type="term" value="F:transmembrane transporter activity"/>
    <property type="evidence" value="ECO:0007669"/>
    <property type="project" value="InterPro"/>
</dbReference>
<feature type="transmembrane region" description="Helical" evidence="6">
    <location>
        <begin position="325"/>
        <end position="350"/>
    </location>
</feature>
<feature type="transmembrane region" description="Helical" evidence="6">
    <location>
        <begin position="162"/>
        <end position="195"/>
    </location>
</feature>
<evidence type="ECO:0000259" key="7">
    <source>
        <dbReference type="PROSITE" id="PS50850"/>
    </source>
</evidence>
<evidence type="ECO:0000313" key="8">
    <source>
        <dbReference type="EMBL" id="SDC97631.1"/>
    </source>
</evidence>
<dbReference type="PANTHER" id="PTHR23513:SF11">
    <property type="entry name" value="STAPHYLOFERRIN A TRANSPORTER"/>
    <property type="match status" value="1"/>
</dbReference>
<reference evidence="9" key="1">
    <citation type="submission" date="2016-10" db="EMBL/GenBank/DDBJ databases">
        <authorList>
            <person name="Varghese N."/>
            <person name="Submissions S."/>
        </authorList>
    </citation>
    <scope>NUCLEOTIDE SEQUENCE [LARGE SCALE GENOMIC DNA]</scope>
    <source>
        <strain evidence="9">DSM 45421</strain>
    </source>
</reference>
<dbReference type="Proteomes" id="UP000199416">
    <property type="component" value="Unassembled WGS sequence"/>
</dbReference>
<dbReference type="RefSeq" id="WP_139173692.1">
    <property type="nucleotide sequence ID" value="NZ_FMZF01000004.1"/>
</dbReference>
<dbReference type="SUPFAM" id="SSF103473">
    <property type="entry name" value="MFS general substrate transporter"/>
    <property type="match status" value="1"/>
</dbReference>